<feature type="non-terminal residue" evidence="2">
    <location>
        <position position="1122"/>
    </location>
</feature>
<evidence type="ECO:0000256" key="1">
    <source>
        <dbReference type="SAM" id="Phobius"/>
    </source>
</evidence>
<keyword evidence="1" id="KW-1133">Transmembrane helix</keyword>
<evidence type="ECO:0000313" key="3">
    <source>
        <dbReference type="Proteomes" id="UP000054653"/>
    </source>
</evidence>
<feature type="non-terminal residue" evidence="2">
    <location>
        <position position="1"/>
    </location>
</feature>
<accession>A0A0V1CE27</accession>
<gene>
    <name evidence="2" type="ORF">T03_8797</name>
</gene>
<reference evidence="2 3" key="1">
    <citation type="submission" date="2015-01" db="EMBL/GenBank/DDBJ databases">
        <title>Evolution of Trichinella species and genotypes.</title>
        <authorList>
            <person name="Korhonen P.K."/>
            <person name="Edoardo P."/>
            <person name="Giuseppe L.R."/>
            <person name="Gasser R.B."/>
        </authorList>
    </citation>
    <scope>NUCLEOTIDE SEQUENCE [LARGE SCALE GENOMIC DNA]</scope>
    <source>
        <strain evidence="2">ISS120</strain>
    </source>
</reference>
<dbReference type="AlphaFoldDB" id="A0A0V1CE27"/>
<proteinExistence type="predicted"/>
<protein>
    <recommendedName>
        <fullName evidence="4">Apple domain-containing protein</fullName>
    </recommendedName>
</protein>
<organism evidence="2 3">
    <name type="scientific">Trichinella britovi</name>
    <name type="common">Parasitic roundworm</name>
    <dbReference type="NCBI Taxonomy" id="45882"/>
    <lineage>
        <taxon>Eukaryota</taxon>
        <taxon>Metazoa</taxon>
        <taxon>Ecdysozoa</taxon>
        <taxon>Nematoda</taxon>
        <taxon>Enoplea</taxon>
        <taxon>Dorylaimia</taxon>
        <taxon>Trichinellida</taxon>
        <taxon>Trichinellidae</taxon>
        <taxon>Trichinella</taxon>
    </lineage>
</organism>
<keyword evidence="3" id="KW-1185">Reference proteome</keyword>
<dbReference type="Proteomes" id="UP000054653">
    <property type="component" value="Unassembled WGS sequence"/>
</dbReference>
<evidence type="ECO:0000313" key="2">
    <source>
        <dbReference type="EMBL" id="KRY47524.1"/>
    </source>
</evidence>
<comment type="caution">
    <text evidence="2">The sequence shown here is derived from an EMBL/GenBank/DDBJ whole genome shotgun (WGS) entry which is preliminary data.</text>
</comment>
<keyword evidence="1" id="KW-0472">Membrane</keyword>
<dbReference type="OMA" id="YCESASM"/>
<dbReference type="EMBL" id="JYDI01000239">
    <property type="protein sequence ID" value="KRY47524.1"/>
    <property type="molecule type" value="Genomic_DNA"/>
</dbReference>
<evidence type="ECO:0008006" key="4">
    <source>
        <dbReference type="Google" id="ProtNLM"/>
    </source>
</evidence>
<sequence>LLWKQIIWNLKKMHSTQLCYCIIIAVNMMVGTADVFTVYLFELNTSCLLKQVYSDGSSRQGFLENVYNITADECIYQCFCKSSGTQCNLIQYIEDIKKCTLYNDNGRKLLKNSNNEQSNVPMLFVFKCEPGYQSSLTDTFSRNHFALHTLYSAKSEIWGLTCLLEQRDLGLSHRAHFLGISYGSLESCVFTCNAYASVTSCNAVSEYNNSCSYYNFKVREPPLQNSTAYTSGITIIHLCFTNDLHISSYDVQYRRNLYYLLIAAPQPFPLHHDSINRNIKEASVHLFRYFELCTVRSFPIRSLDNLFILRKFYDIRSFHMCLNLCREVITSWPYRAVVYSKKSQKCAVLGSGIGYETGKLCENVILTELRDCKLDRLEERTDNPPPLKYYFEETNDICFVELNMLNYSNYFTVVQQTQSVESFKQCLKLCRKAVPKLRCVAVDYTTNKQCSLLKRIVNNGTFYKQEKSLFAEVFKILLRFSSIGTVLIFKLIAASETTNKITICFNIEILILLMRVLQLRLGQKQYHLNLKMHLAHLYWSIIIAVNMMVGTADVFTVYISEQEISCLLQNVYANVLSSDGFLGDFYNSTVEECIYFCFVEKYDEGCNVIKFMKPITTCALYNGSTMELFTEPDENTLPVIHILNCDEGYENSLSKAFPRNSSAINPLFFIKSEEFGEMCLLEMRYVESNFESTFLGNSIGSLEACVFTCHAFAASSSCNAVIHGDELCSHYYFEVKKPPPRSPPVKSLSLIILHLCLENDLHVSSYDVQYEDDLYYLLTPFPFPIKRNNSMNGTKLFVKAIESAVRLFKYYELCILRTFPINNLDSIFPLKRFYGVLSFTSCLHLCRQTISTWPYRAVAYIKSDKLCTIFGSGVGHKRKALEKNLQITELRQCTLDRAEERLNNPPPLKYFFEETHDICFVELNTLNYSNYFTVIQQTQNVESFMQCLRNCRKALLQCTAIDYTTRRQCSFLKRISHNGTFRKNENSVSGGCALCPVRMVSRGFARRRCVVTSLLKSRCDRAVELSLCNSLCRCQAATKASLSKISIPPIDVLYLRTISGILIFTCFFCDCEYRYTEPIGDVLTESYWLTTYEHFASVMTVVRYHSFVDGQLLMENTELPKA</sequence>
<dbReference type="OrthoDB" id="5914752at2759"/>
<keyword evidence="1" id="KW-0812">Transmembrane</keyword>
<feature type="transmembrane region" description="Helical" evidence="1">
    <location>
        <begin position="20"/>
        <end position="41"/>
    </location>
</feature>
<name>A0A0V1CE27_TRIBR</name>